<comment type="function">
    <text evidence="13">DNA-dependent ATPase involved in processing of recombination intermediates, plays a role in repairing DNA breaks. Stimulates the branch migration of RecA-mediated strand transfer reactions, allowing the 3' invading strand to extend heteroduplex DNA faster. Binds ssDNA in the presence of ADP but not other nucleotides, has ATPase activity that is stimulated by ssDNA and various branched DNA structures, but inhibited by SSB. Does not have RecA's homology-searching function.</text>
</comment>
<dbReference type="Pfam" id="PF18073">
    <property type="entry name" value="Zn_ribbon_LapB"/>
    <property type="match status" value="1"/>
</dbReference>
<evidence type="ECO:0000313" key="16">
    <source>
        <dbReference type="Proteomes" id="UP000242800"/>
    </source>
</evidence>
<dbReference type="PRINTS" id="PR01874">
    <property type="entry name" value="DNAREPAIRADA"/>
</dbReference>
<dbReference type="PROSITE" id="PS50162">
    <property type="entry name" value="RECA_2"/>
    <property type="match status" value="1"/>
</dbReference>
<evidence type="ECO:0000256" key="1">
    <source>
        <dbReference type="ARBA" id="ARBA00022723"/>
    </source>
</evidence>
<keyword evidence="1 11" id="KW-0479">Metal-binding</keyword>
<evidence type="ECO:0000256" key="3">
    <source>
        <dbReference type="ARBA" id="ARBA00022763"/>
    </source>
</evidence>
<dbReference type="GO" id="GO:0000725">
    <property type="term" value="P:recombinational repair"/>
    <property type="evidence" value="ECO:0007669"/>
    <property type="project" value="UniProtKB-UniRule"/>
</dbReference>
<dbReference type="Pfam" id="PF13541">
    <property type="entry name" value="ChlI"/>
    <property type="match status" value="1"/>
</dbReference>
<keyword evidence="16" id="KW-1185">Reference proteome</keyword>
<dbReference type="InterPro" id="IPR020588">
    <property type="entry name" value="RecA_ATP-bd"/>
</dbReference>
<keyword evidence="5" id="KW-0378">Hydrolase</keyword>
<reference evidence="15 16" key="1">
    <citation type="journal article" date="2016" name="Int. J. Syst. Evol. Microbiol.">
        <title>Reclassification of Wolbachia persica as Francisella persica comb. nov. and emended description of the family Francisellaceae.</title>
        <authorList>
            <person name="Larson M.A."/>
            <person name="Nalbantoglu U."/>
            <person name="Sayood K."/>
            <person name="Zentz E.B."/>
            <person name="Cer R.Z."/>
            <person name="Iwen P.C."/>
            <person name="Francesconi S.C."/>
            <person name="Bishop-Lilly K.A."/>
            <person name="Mokashi V.P."/>
            <person name="Sjostedt A."/>
            <person name="Hinrichs S.H."/>
        </authorList>
    </citation>
    <scope>NUCLEOTIDE SEQUENCE [LARGE SCALE GENOMIC DNA]</scope>
    <source>
        <strain evidence="15 16">FSC845</strain>
    </source>
</reference>
<feature type="domain" description="RecA family profile 1" evidence="14">
    <location>
        <begin position="69"/>
        <end position="217"/>
    </location>
</feature>
<sequence length="457" mass="50687">MAKQKTVFICQECGAISPRWQGQCHNCSQWNTFVEELKSDPKKKTPSSRAGFAGSISKATSLSAIKGKEHSRVPTHIGEFDRVLGGGIVKGSVTLIGGDPGIGKSSILIQIMSFLSLQKKVLYVSGEESLEQIALRAERLNLARDNLLVMYETNIEQIASYMVEHKSEVVVIDSIQTMYNPEIQSMVGGVSQIRESSAYITQIAKQYEIAVFLVSHVTKSGEVAGPRVLEHIVDAVIFIESQDNGRYRMMRAIKNRFGAVNEIGVFVMTDKGMKEVKNPSAIFLNNGRTNLIGSVVVSVWEGTRPLLVELQSLVVDKNINQLPHRLCVGIDSNRLMMILAIIQRYMHIDLYDKDVFLNVVGGIKINETSIDLALILIIYSSIKEIEIPHDMLIMGEVGLSGEIRPIPYGVERINEAKKHDFKKIIVPQANVSKSLKTEDIKIIGITNLNQIKDIIIG</sequence>
<accession>A0AAC8ZMS2</accession>
<dbReference type="InterPro" id="IPR003593">
    <property type="entry name" value="AAA+_ATPase"/>
</dbReference>
<evidence type="ECO:0000256" key="8">
    <source>
        <dbReference type="ARBA" id="ARBA00023016"/>
    </source>
</evidence>
<dbReference type="GO" id="GO:0003684">
    <property type="term" value="F:damaged DNA binding"/>
    <property type="evidence" value="ECO:0007669"/>
    <property type="project" value="InterPro"/>
</dbReference>
<dbReference type="InterPro" id="IPR041166">
    <property type="entry name" value="Rubredoxin_2"/>
</dbReference>
<proteinExistence type="inferred from homology"/>
<feature type="short sequence motif" description="RadA KNRFG motif" evidence="11">
    <location>
        <begin position="254"/>
        <end position="258"/>
    </location>
</feature>
<keyword evidence="3 11" id="KW-0227">DNA damage</keyword>
<dbReference type="Gene3D" id="3.30.230.10">
    <property type="match status" value="1"/>
</dbReference>
<keyword evidence="7 11" id="KW-0067">ATP-binding</keyword>
<dbReference type="Pfam" id="PF13481">
    <property type="entry name" value="AAA_25"/>
    <property type="match status" value="1"/>
</dbReference>
<dbReference type="CDD" id="cd01121">
    <property type="entry name" value="RadA_SMS_N"/>
    <property type="match status" value="1"/>
</dbReference>
<dbReference type="GO" id="GO:0005524">
    <property type="term" value="F:ATP binding"/>
    <property type="evidence" value="ECO:0007669"/>
    <property type="project" value="UniProtKB-UniRule"/>
</dbReference>
<dbReference type="GO" id="GO:0016787">
    <property type="term" value="F:hydrolase activity"/>
    <property type="evidence" value="ECO:0007669"/>
    <property type="project" value="UniProtKB-KW"/>
</dbReference>
<evidence type="ECO:0000256" key="7">
    <source>
        <dbReference type="ARBA" id="ARBA00022840"/>
    </source>
</evidence>
<comment type="similarity">
    <text evidence="11 13">Belongs to the RecA family. RadA subfamily.</text>
</comment>
<dbReference type="SUPFAM" id="SSF52540">
    <property type="entry name" value="P-loop containing nucleoside triphosphate hydrolases"/>
    <property type="match status" value="1"/>
</dbReference>
<keyword evidence="8 11" id="KW-0346">Stress response</keyword>
<keyword evidence="10 11" id="KW-0234">DNA repair</keyword>
<keyword evidence="9 11" id="KW-0238">DNA-binding</keyword>
<evidence type="ECO:0000256" key="4">
    <source>
        <dbReference type="ARBA" id="ARBA00022771"/>
    </source>
</evidence>
<evidence type="ECO:0000259" key="14">
    <source>
        <dbReference type="PROSITE" id="PS50162"/>
    </source>
</evidence>
<evidence type="ECO:0000256" key="6">
    <source>
        <dbReference type="ARBA" id="ARBA00022833"/>
    </source>
</evidence>
<dbReference type="EMBL" id="CP012505">
    <property type="protein sequence ID" value="ALB01953.1"/>
    <property type="molecule type" value="Genomic_DNA"/>
</dbReference>
<dbReference type="AlphaFoldDB" id="A0AAC8ZMS2"/>
<evidence type="ECO:0000256" key="9">
    <source>
        <dbReference type="ARBA" id="ARBA00023125"/>
    </source>
</evidence>
<feature type="binding site" evidence="11">
    <location>
        <begin position="98"/>
        <end position="105"/>
    </location>
    <ligand>
        <name>ATP</name>
        <dbReference type="ChEBI" id="CHEBI:30616"/>
    </ligand>
</feature>
<name>A0AAC8ZMS2_9GAMM</name>
<dbReference type="FunFam" id="3.40.50.300:FF:000050">
    <property type="entry name" value="DNA repair protein RadA"/>
    <property type="match status" value="1"/>
</dbReference>
<comment type="domain">
    <text evidence="11">The middle region has homology to RecA with ATPase motifs including the RadA KNRFG motif, while the C-terminus is homologous to Lon protease.</text>
</comment>
<dbReference type="GO" id="GO:0008270">
    <property type="term" value="F:zinc ion binding"/>
    <property type="evidence" value="ECO:0007669"/>
    <property type="project" value="UniProtKB-KW"/>
</dbReference>
<dbReference type="RefSeq" id="WP_064461372.1">
    <property type="nucleotide sequence ID" value="NZ_CP012505.1"/>
</dbReference>
<dbReference type="InterPro" id="IPR020568">
    <property type="entry name" value="Ribosomal_Su5_D2-typ_SF"/>
</dbReference>
<dbReference type="InterPro" id="IPR004504">
    <property type="entry name" value="DNA_repair_RadA"/>
</dbReference>
<evidence type="ECO:0000256" key="2">
    <source>
        <dbReference type="ARBA" id="ARBA00022741"/>
    </source>
</evidence>
<evidence type="ECO:0000256" key="10">
    <source>
        <dbReference type="ARBA" id="ARBA00023204"/>
    </source>
</evidence>
<comment type="function">
    <text evidence="11">Plays a role in repairing double-strand DNA breaks, probably involving stabilizing or processing branched DNA or blocked replication forks.</text>
</comment>
<protein>
    <recommendedName>
        <fullName evidence="11 12">DNA repair protein RadA</fullName>
    </recommendedName>
</protein>
<organism evidence="15 16">
    <name type="scientific">Francisella persica ATCC VR-331</name>
    <dbReference type="NCBI Taxonomy" id="1086726"/>
    <lineage>
        <taxon>Bacteria</taxon>
        <taxon>Pseudomonadati</taxon>
        <taxon>Pseudomonadota</taxon>
        <taxon>Gammaproteobacteria</taxon>
        <taxon>Thiotrichales</taxon>
        <taxon>Francisellaceae</taxon>
        <taxon>Francisella</taxon>
    </lineage>
</organism>
<keyword evidence="4 13" id="KW-0863">Zinc-finger</keyword>
<dbReference type="SUPFAM" id="SSF54211">
    <property type="entry name" value="Ribosomal protein S5 domain 2-like"/>
    <property type="match status" value="1"/>
</dbReference>
<feature type="region of interest" description="Lon-protease-like" evidence="11">
    <location>
        <begin position="354"/>
        <end position="457"/>
    </location>
</feature>
<dbReference type="HAMAP" id="MF_01498">
    <property type="entry name" value="RadA_bact"/>
    <property type="match status" value="1"/>
</dbReference>
<evidence type="ECO:0000256" key="13">
    <source>
        <dbReference type="RuleBase" id="RU003555"/>
    </source>
</evidence>
<dbReference type="GO" id="GO:0140664">
    <property type="term" value="F:ATP-dependent DNA damage sensor activity"/>
    <property type="evidence" value="ECO:0007669"/>
    <property type="project" value="InterPro"/>
</dbReference>
<dbReference type="NCBIfam" id="TIGR00416">
    <property type="entry name" value="sms"/>
    <property type="match status" value="1"/>
</dbReference>
<gene>
    <name evidence="11" type="primary">radA</name>
    <name evidence="15" type="ORF">ACH24_04800</name>
</gene>
<evidence type="ECO:0000256" key="12">
    <source>
        <dbReference type="NCBIfam" id="TIGR00416"/>
    </source>
</evidence>
<evidence type="ECO:0000313" key="15">
    <source>
        <dbReference type="EMBL" id="ALB01953.1"/>
    </source>
</evidence>
<dbReference type="Proteomes" id="UP000242800">
    <property type="component" value="Chromosome"/>
</dbReference>
<keyword evidence="2 11" id="KW-0547">Nucleotide-binding</keyword>
<evidence type="ECO:0000256" key="11">
    <source>
        <dbReference type="HAMAP-Rule" id="MF_01498"/>
    </source>
</evidence>
<evidence type="ECO:0000256" key="5">
    <source>
        <dbReference type="ARBA" id="ARBA00022801"/>
    </source>
</evidence>
<dbReference type="Gene3D" id="3.40.50.300">
    <property type="entry name" value="P-loop containing nucleotide triphosphate hydrolases"/>
    <property type="match status" value="1"/>
</dbReference>
<dbReference type="PANTHER" id="PTHR32472">
    <property type="entry name" value="DNA REPAIR PROTEIN RADA"/>
    <property type="match status" value="1"/>
</dbReference>
<dbReference type="InterPro" id="IPR014721">
    <property type="entry name" value="Ribsml_uS5_D2-typ_fold_subgr"/>
</dbReference>
<dbReference type="GO" id="GO:0005829">
    <property type="term" value="C:cytosol"/>
    <property type="evidence" value="ECO:0007669"/>
    <property type="project" value="TreeGrafter"/>
</dbReference>
<dbReference type="KEGG" id="fper:ACH24_04800"/>
<keyword evidence="6 13" id="KW-0862">Zinc</keyword>
<dbReference type="InterPro" id="IPR027417">
    <property type="entry name" value="P-loop_NTPase"/>
</dbReference>
<dbReference type="PANTHER" id="PTHR32472:SF10">
    <property type="entry name" value="DNA REPAIR PROTEIN RADA-LIKE PROTEIN"/>
    <property type="match status" value="1"/>
</dbReference>
<dbReference type="SMART" id="SM00382">
    <property type="entry name" value="AAA"/>
    <property type="match status" value="1"/>
</dbReference>